<dbReference type="Proteomes" id="UP000321578">
    <property type="component" value="Unassembled WGS sequence"/>
</dbReference>
<organism evidence="3 4">
    <name type="scientific">Subsaximicrobium wynnwilliamsii</name>
    <dbReference type="NCBI Taxonomy" id="291179"/>
    <lineage>
        <taxon>Bacteria</taxon>
        <taxon>Pseudomonadati</taxon>
        <taxon>Bacteroidota</taxon>
        <taxon>Flavobacteriia</taxon>
        <taxon>Flavobacteriales</taxon>
        <taxon>Flavobacteriaceae</taxon>
        <taxon>Subsaximicrobium</taxon>
    </lineage>
</organism>
<evidence type="ECO:0000256" key="1">
    <source>
        <dbReference type="SAM" id="SignalP"/>
    </source>
</evidence>
<dbReference type="RefSeq" id="WP_147087469.1">
    <property type="nucleotide sequence ID" value="NZ_VORM01000018.1"/>
</dbReference>
<dbReference type="Pfam" id="PF13568">
    <property type="entry name" value="OMP_b-brl_2"/>
    <property type="match status" value="1"/>
</dbReference>
<name>A0A5C6ZCQ4_9FLAO</name>
<evidence type="ECO:0000313" key="4">
    <source>
        <dbReference type="Proteomes" id="UP000321578"/>
    </source>
</evidence>
<accession>A0A5C6ZCQ4</accession>
<feature type="chain" id="PRO_5022843750" evidence="1">
    <location>
        <begin position="19"/>
        <end position="206"/>
    </location>
</feature>
<comment type="caution">
    <text evidence="3">The sequence shown here is derived from an EMBL/GenBank/DDBJ whole genome shotgun (WGS) entry which is preliminary data.</text>
</comment>
<dbReference type="EMBL" id="VORO01000019">
    <property type="protein sequence ID" value="TXD87839.1"/>
    <property type="molecule type" value="Genomic_DNA"/>
</dbReference>
<reference evidence="3 4" key="1">
    <citation type="submission" date="2019-08" db="EMBL/GenBank/DDBJ databases">
        <title>Genomes of Subsaximicrobium wynnwilliamsii strains.</title>
        <authorList>
            <person name="Bowman J.P."/>
        </authorList>
    </citation>
    <scope>NUCLEOTIDE SEQUENCE [LARGE SCALE GENOMIC DNA]</scope>
    <source>
        <strain evidence="3 4">2-80-2</strain>
    </source>
</reference>
<feature type="domain" description="Outer membrane protein beta-barrel" evidence="2">
    <location>
        <begin position="22"/>
        <end position="182"/>
    </location>
</feature>
<evidence type="ECO:0000313" key="3">
    <source>
        <dbReference type="EMBL" id="TXD87839.1"/>
    </source>
</evidence>
<protein>
    <submittedName>
        <fullName evidence="3">PorT family protein</fullName>
    </submittedName>
</protein>
<keyword evidence="1" id="KW-0732">Signal</keyword>
<proteinExistence type="predicted"/>
<gene>
    <name evidence="3" type="ORF">ESY86_15315</name>
</gene>
<sequence>MIKHLSFLLVFVSFSSFAQTLKVKNGISISSMDLTESEAVISGFEILNQNIVTYSFSFGLDYFESKYFYLSSEVGYLQKGGKEENEFLPSDNGARIKESWSYIHLNTTARFPIRFRNNTHIFIGAGPKLDILIDSNKFDSSIYEGYIINSTVFGAKGELGFVKDFEKIRVGLDFSYLYDFNNTGGTEFLEFKNNAYQIMASLGYKM</sequence>
<keyword evidence="4" id="KW-1185">Reference proteome</keyword>
<dbReference type="InterPro" id="IPR025665">
    <property type="entry name" value="Beta-barrel_OMP_2"/>
</dbReference>
<dbReference type="AlphaFoldDB" id="A0A5C6ZCQ4"/>
<evidence type="ECO:0000259" key="2">
    <source>
        <dbReference type="Pfam" id="PF13568"/>
    </source>
</evidence>
<dbReference type="OrthoDB" id="947434at2"/>
<feature type="signal peptide" evidence="1">
    <location>
        <begin position="1"/>
        <end position="18"/>
    </location>
</feature>